<evidence type="ECO:0000313" key="4">
    <source>
        <dbReference type="EMBL" id="WXK81189.1"/>
    </source>
</evidence>
<sequence length="365" mass="39731">MIESGRPRLRRNHGRGKLVRLSPVILTVVIASLAYATPPDMAFSRLLPAAPALAAAMWPVLPTILLGTVCLFLMIGLSVVFPGLGTWWTAAGIIAVTVAAAYGSHVRLQRERTLFQVRLVADAAQQVVLSPMPRRLGSVEIESLYLAAAAEARIGGDFYEVVDTRYGVRLLIGDVRGKGLPAVGAAAAIVNSFREAAYSEADMVEVARRLDASSTRYNAAYPPEGPMERFATGLLVQIPHGGRRMEILNCGHPPPLLLNRRGLRALEPTAPSPLLNLADLIGDDYTVDTYDFTPDDLLLLYTDGIAEARTHNGQFFPLAAWMRQQSTATPHELLTALHRDLLRYSKGRLDDDIAALAVRLRTPPE</sequence>
<dbReference type="RefSeq" id="WP_399151173.1">
    <property type="nucleotide sequence ID" value="NZ_CP147982.1"/>
</dbReference>
<accession>A0ABZ2R0X0</accession>
<feature type="transmembrane region" description="Helical" evidence="2">
    <location>
        <begin position="18"/>
        <end position="36"/>
    </location>
</feature>
<dbReference type="InterPro" id="IPR036457">
    <property type="entry name" value="PPM-type-like_dom_sf"/>
</dbReference>
<reference evidence="4 5" key="1">
    <citation type="submission" date="2024-03" db="EMBL/GenBank/DDBJ databases">
        <title>The complete genome of Streptomyces sirii sp.nov.</title>
        <authorList>
            <person name="Zakalyukina Y.V."/>
            <person name="Belik A.R."/>
            <person name="Biryukov M.V."/>
            <person name="Baturina O.A."/>
            <person name="Kabilov M.R."/>
        </authorList>
    </citation>
    <scope>NUCLEOTIDE SEQUENCE [LARGE SCALE GENOMIC DNA]</scope>
    <source>
        <strain evidence="4 5">BP-8</strain>
    </source>
</reference>
<dbReference type="GO" id="GO:0004722">
    <property type="term" value="F:protein serine/threonine phosphatase activity"/>
    <property type="evidence" value="ECO:0007669"/>
    <property type="project" value="UniProtKB-EC"/>
</dbReference>
<dbReference type="PANTHER" id="PTHR43156">
    <property type="entry name" value="STAGE II SPORULATION PROTEIN E-RELATED"/>
    <property type="match status" value="1"/>
</dbReference>
<gene>
    <name evidence="4" type="ORF">WAB15_37140</name>
</gene>
<feature type="transmembrane region" description="Helical" evidence="2">
    <location>
        <begin position="84"/>
        <end position="103"/>
    </location>
</feature>
<feature type="transmembrane region" description="Helical" evidence="2">
    <location>
        <begin position="56"/>
        <end position="77"/>
    </location>
</feature>
<name>A0ABZ2R0X0_9ACTN</name>
<keyword evidence="2" id="KW-0472">Membrane</keyword>
<evidence type="ECO:0000256" key="2">
    <source>
        <dbReference type="SAM" id="Phobius"/>
    </source>
</evidence>
<keyword evidence="2" id="KW-0812">Transmembrane</keyword>
<protein>
    <submittedName>
        <fullName evidence="4">PP2C family protein-serine/threonine phosphatase</fullName>
        <ecNumber evidence="4">3.1.3.16</ecNumber>
    </submittedName>
</protein>
<dbReference type="Proteomes" id="UP001626628">
    <property type="component" value="Chromosome"/>
</dbReference>
<dbReference type="PROSITE" id="PS51746">
    <property type="entry name" value="PPM_2"/>
    <property type="match status" value="1"/>
</dbReference>
<evidence type="ECO:0000259" key="3">
    <source>
        <dbReference type="PROSITE" id="PS51746"/>
    </source>
</evidence>
<dbReference type="SUPFAM" id="SSF81606">
    <property type="entry name" value="PP2C-like"/>
    <property type="match status" value="1"/>
</dbReference>
<dbReference type="SMART" id="SM00331">
    <property type="entry name" value="PP2C_SIG"/>
    <property type="match status" value="1"/>
</dbReference>
<dbReference type="EMBL" id="CP147982">
    <property type="protein sequence ID" value="WXK81189.1"/>
    <property type="molecule type" value="Genomic_DNA"/>
</dbReference>
<evidence type="ECO:0000256" key="1">
    <source>
        <dbReference type="ARBA" id="ARBA00022801"/>
    </source>
</evidence>
<dbReference type="PANTHER" id="PTHR43156:SF2">
    <property type="entry name" value="STAGE II SPORULATION PROTEIN E"/>
    <property type="match status" value="1"/>
</dbReference>
<keyword evidence="5" id="KW-1185">Reference proteome</keyword>
<dbReference type="Pfam" id="PF07228">
    <property type="entry name" value="SpoIIE"/>
    <property type="match status" value="1"/>
</dbReference>
<feature type="domain" description="PPM-type phosphatase" evidence="3">
    <location>
        <begin position="158"/>
        <end position="360"/>
    </location>
</feature>
<keyword evidence="1 4" id="KW-0378">Hydrolase</keyword>
<organism evidence="4 5">
    <name type="scientific">Streptomyces sirii</name>
    <dbReference type="NCBI Taxonomy" id="3127701"/>
    <lineage>
        <taxon>Bacteria</taxon>
        <taxon>Bacillati</taxon>
        <taxon>Actinomycetota</taxon>
        <taxon>Actinomycetes</taxon>
        <taxon>Kitasatosporales</taxon>
        <taxon>Streptomycetaceae</taxon>
        <taxon>Streptomyces</taxon>
    </lineage>
</organism>
<keyword evidence="2" id="KW-1133">Transmembrane helix</keyword>
<dbReference type="Gene3D" id="3.60.40.10">
    <property type="entry name" value="PPM-type phosphatase domain"/>
    <property type="match status" value="1"/>
</dbReference>
<proteinExistence type="predicted"/>
<evidence type="ECO:0000313" key="5">
    <source>
        <dbReference type="Proteomes" id="UP001626628"/>
    </source>
</evidence>
<dbReference type="InterPro" id="IPR052016">
    <property type="entry name" value="Bact_Sigma-Reg"/>
</dbReference>
<dbReference type="EC" id="3.1.3.16" evidence="4"/>
<dbReference type="InterPro" id="IPR001932">
    <property type="entry name" value="PPM-type_phosphatase-like_dom"/>
</dbReference>